<feature type="transmembrane region" description="Helical" evidence="1">
    <location>
        <begin position="6"/>
        <end position="24"/>
    </location>
</feature>
<dbReference type="Proteomes" id="UP000824988">
    <property type="component" value="Chromosome"/>
</dbReference>
<keyword evidence="1" id="KW-0472">Membrane</keyword>
<evidence type="ECO:0000313" key="2">
    <source>
        <dbReference type="EMBL" id="BBL70368.1"/>
    </source>
</evidence>
<feature type="transmembrane region" description="Helical" evidence="1">
    <location>
        <begin position="62"/>
        <end position="80"/>
    </location>
</feature>
<proteinExistence type="predicted"/>
<dbReference type="EMBL" id="AP019782">
    <property type="protein sequence ID" value="BBL70368.1"/>
    <property type="molecule type" value="Genomic_DNA"/>
</dbReference>
<dbReference type="AlphaFoldDB" id="A0A8D4VM40"/>
<protein>
    <submittedName>
        <fullName evidence="2">Uncharacterized protein</fullName>
    </submittedName>
</protein>
<reference evidence="2" key="1">
    <citation type="submission" date="2019-06" db="EMBL/GenBank/DDBJ databases">
        <title>Complete genome sequence of Methylogaea oryzae strain JCM16910.</title>
        <authorList>
            <person name="Asakawa S."/>
        </authorList>
    </citation>
    <scope>NUCLEOTIDE SEQUENCE</scope>
    <source>
        <strain evidence="2">E10</strain>
    </source>
</reference>
<accession>A0A8D4VM40</accession>
<evidence type="ECO:0000256" key="1">
    <source>
        <dbReference type="SAM" id="Phobius"/>
    </source>
</evidence>
<keyword evidence="1" id="KW-1133">Transmembrane helix</keyword>
<sequence length="115" mass="13010">MDFFSTLSNVLKIVLMLLAVWFSFSKIKNVNASTKKIMTELSQSHPQHSQPFDLGAWLERSAPAFGSLVMLSSLAMLYFLEYGPDRNQPLTVKEASDIVQSMLLFLVGLVIARRW</sequence>
<gene>
    <name evidence="2" type="ORF">MoryE10_09740</name>
</gene>
<keyword evidence="1" id="KW-0812">Transmembrane</keyword>
<name>A0A8D4VM40_9GAMM</name>
<organism evidence="2 3">
    <name type="scientific">Methylogaea oryzae</name>
    <dbReference type="NCBI Taxonomy" id="1295382"/>
    <lineage>
        <taxon>Bacteria</taxon>
        <taxon>Pseudomonadati</taxon>
        <taxon>Pseudomonadota</taxon>
        <taxon>Gammaproteobacteria</taxon>
        <taxon>Methylococcales</taxon>
        <taxon>Methylococcaceae</taxon>
        <taxon>Methylogaea</taxon>
    </lineage>
</organism>
<dbReference type="KEGG" id="moz:MoryE10_09740"/>
<keyword evidence="3" id="KW-1185">Reference proteome</keyword>
<evidence type="ECO:0000313" key="3">
    <source>
        <dbReference type="Proteomes" id="UP000824988"/>
    </source>
</evidence>
<dbReference type="RefSeq" id="WP_221048384.1">
    <property type="nucleotide sequence ID" value="NZ_AP019782.1"/>
</dbReference>